<evidence type="ECO:0000313" key="2">
    <source>
        <dbReference type="Proteomes" id="UP000661507"/>
    </source>
</evidence>
<organism evidence="1 2">
    <name type="scientific">Neoroseomonas lacus</name>
    <dbReference type="NCBI Taxonomy" id="287609"/>
    <lineage>
        <taxon>Bacteria</taxon>
        <taxon>Pseudomonadati</taxon>
        <taxon>Pseudomonadota</taxon>
        <taxon>Alphaproteobacteria</taxon>
        <taxon>Acetobacterales</taxon>
        <taxon>Acetobacteraceae</taxon>
        <taxon>Neoroseomonas</taxon>
    </lineage>
</organism>
<reference evidence="1" key="1">
    <citation type="journal article" date="2014" name="Int. J. Syst. Evol. Microbiol.">
        <title>Complete genome sequence of Corynebacterium casei LMG S-19264T (=DSM 44701T), isolated from a smear-ripened cheese.</title>
        <authorList>
            <consortium name="US DOE Joint Genome Institute (JGI-PGF)"/>
            <person name="Walter F."/>
            <person name="Albersmeier A."/>
            <person name="Kalinowski J."/>
            <person name="Ruckert C."/>
        </authorList>
    </citation>
    <scope>NUCLEOTIDE SEQUENCE</scope>
    <source>
        <strain evidence="1">CGMCC 1.3617</strain>
    </source>
</reference>
<sequence length="182" mass="19365">MIAAEARYERFSIMTDFIFLDMGNAGSRVDSIDLVQIGRNPVSTMLNAGIDSTVQESPWTLAGGYTLAQGDLGNVVGFAGFRLFSLSANTDVRLTADVAGPRGGVALSRSLRLNDSTSLFDGIVGARGRFLLGAGFHLPCSVDVGAGSSRLTWQTMAGIGYQTGWAGVTLGYRYLYYDQGND</sequence>
<name>A0A917P005_9PROT</name>
<protein>
    <submittedName>
        <fullName evidence="1">Uncharacterized protein</fullName>
    </submittedName>
</protein>
<reference evidence="1" key="2">
    <citation type="submission" date="2020-09" db="EMBL/GenBank/DDBJ databases">
        <authorList>
            <person name="Sun Q."/>
            <person name="Zhou Y."/>
        </authorList>
    </citation>
    <scope>NUCLEOTIDE SEQUENCE</scope>
    <source>
        <strain evidence="1">CGMCC 1.3617</strain>
    </source>
</reference>
<accession>A0A917P005</accession>
<comment type="caution">
    <text evidence="1">The sequence shown here is derived from an EMBL/GenBank/DDBJ whole genome shotgun (WGS) entry which is preliminary data.</text>
</comment>
<dbReference type="EMBL" id="BMKW01000038">
    <property type="protein sequence ID" value="GGJ45025.1"/>
    <property type="molecule type" value="Genomic_DNA"/>
</dbReference>
<dbReference type="Proteomes" id="UP000661507">
    <property type="component" value="Unassembled WGS sequence"/>
</dbReference>
<proteinExistence type="predicted"/>
<evidence type="ECO:0000313" key="1">
    <source>
        <dbReference type="EMBL" id="GGJ45025.1"/>
    </source>
</evidence>
<gene>
    <name evidence="1" type="ORF">GCM10011320_60560</name>
</gene>
<dbReference type="AlphaFoldDB" id="A0A917P005"/>
<keyword evidence="2" id="KW-1185">Reference proteome</keyword>